<sequence length="99" mass="11959">MLPICLLVNYQGTYKPQHWLIDYQARKEYITEFSFFSETLQFIFNGRSNTEALCFPCVFSQLFFFCLFSKIKETLCCFLIVFFKAEHMTLIYIYIFMFS</sequence>
<protein>
    <submittedName>
        <fullName evidence="2">Uncharacterized protein</fullName>
    </submittedName>
</protein>
<feature type="transmembrane region" description="Helical" evidence="1">
    <location>
        <begin position="75"/>
        <end position="97"/>
    </location>
</feature>
<evidence type="ECO:0000256" key="1">
    <source>
        <dbReference type="SAM" id="Phobius"/>
    </source>
</evidence>
<reference evidence="2" key="1">
    <citation type="submission" date="2020-12" db="EMBL/GenBank/DDBJ databases">
        <title>WGS assembly of Carya illinoinensis cv. Pawnee.</title>
        <authorList>
            <person name="Platts A."/>
            <person name="Shu S."/>
            <person name="Wright S."/>
            <person name="Barry K."/>
            <person name="Edger P."/>
            <person name="Pires J.C."/>
            <person name="Schmutz J."/>
        </authorList>
    </citation>
    <scope>NUCLEOTIDE SEQUENCE</scope>
    <source>
        <tissue evidence="2">Leaf</tissue>
    </source>
</reference>
<evidence type="ECO:0000313" key="3">
    <source>
        <dbReference type="Proteomes" id="UP000811609"/>
    </source>
</evidence>
<organism evidence="2 3">
    <name type="scientific">Carya illinoinensis</name>
    <name type="common">Pecan</name>
    <dbReference type="NCBI Taxonomy" id="32201"/>
    <lineage>
        <taxon>Eukaryota</taxon>
        <taxon>Viridiplantae</taxon>
        <taxon>Streptophyta</taxon>
        <taxon>Embryophyta</taxon>
        <taxon>Tracheophyta</taxon>
        <taxon>Spermatophyta</taxon>
        <taxon>Magnoliopsida</taxon>
        <taxon>eudicotyledons</taxon>
        <taxon>Gunneridae</taxon>
        <taxon>Pentapetalae</taxon>
        <taxon>rosids</taxon>
        <taxon>fabids</taxon>
        <taxon>Fagales</taxon>
        <taxon>Juglandaceae</taxon>
        <taxon>Carya</taxon>
    </lineage>
</organism>
<evidence type="ECO:0000313" key="2">
    <source>
        <dbReference type="EMBL" id="KAG6625574.1"/>
    </source>
</evidence>
<dbReference type="Proteomes" id="UP000811609">
    <property type="component" value="Chromosome 16"/>
</dbReference>
<gene>
    <name evidence="2" type="ORF">CIPAW_16G107000</name>
</gene>
<comment type="caution">
    <text evidence="2">The sequence shown here is derived from an EMBL/GenBank/DDBJ whole genome shotgun (WGS) entry which is preliminary data.</text>
</comment>
<accession>A0A8T1N945</accession>
<dbReference type="EMBL" id="CM031824">
    <property type="protein sequence ID" value="KAG6625574.1"/>
    <property type="molecule type" value="Genomic_DNA"/>
</dbReference>
<keyword evidence="1" id="KW-0472">Membrane</keyword>
<proteinExistence type="predicted"/>
<keyword evidence="1" id="KW-1133">Transmembrane helix</keyword>
<feature type="transmembrane region" description="Helical" evidence="1">
    <location>
        <begin position="50"/>
        <end position="68"/>
    </location>
</feature>
<name>A0A8T1N945_CARIL</name>
<keyword evidence="1" id="KW-0812">Transmembrane</keyword>
<dbReference type="AlphaFoldDB" id="A0A8T1N945"/>
<keyword evidence="3" id="KW-1185">Reference proteome</keyword>